<dbReference type="Proteomes" id="UP001202328">
    <property type="component" value="Unassembled WGS sequence"/>
</dbReference>
<evidence type="ECO:0000313" key="4">
    <source>
        <dbReference type="Proteomes" id="UP001202328"/>
    </source>
</evidence>
<dbReference type="SUPFAM" id="SSF55961">
    <property type="entry name" value="Bet v1-like"/>
    <property type="match status" value="1"/>
</dbReference>
<dbReference type="Gene3D" id="3.30.530.20">
    <property type="match status" value="1"/>
</dbReference>
<keyword evidence="4" id="KW-1185">Reference proteome</keyword>
<dbReference type="EMBL" id="JAJJMB010008256">
    <property type="protein sequence ID" value="KAI3924880.1"/>
    <property type="molecule type" value="Genomic_DNA"/>
</dbReference>
<protein>
    <recommendedName>
        <fullName evidence="2">Bet v I/Major latex protein domain-containing protein</fullName>
    </recommendedName>
</protein>
<dbReference type="InterPro" id="IPR052006">
    <property type="entry name" value="MLP-like"/>
</dbReference>
<sequence>MASYDYGLSGLIGKFIIQLEINSDADKFYEIYKQYKDVPKAVPHLFTGAKVTKGDGLVSGCIKEWNYILEGKAMTALEETTIDDATRTLTHHVIEGDVMKDYKKFDVIVEANPKPSGQGTIGGSIVTVSIVYDRMNAKSPAPFDYYKFFYQNIVNMDAHISTSK</sequence>
<evidence type="ECO:0000256" key="1">
    <source>
        <dbReference type="ARBA" id="ARBA00038242"/>
    </source>
</evidence>
<accession>A0AAD4XLU3</accession>
<reference evidence="3" key="1">
    <citation type="submission" date="2022-04" db="EMBL/GenBank/DDBJ databases">
        <title>A functionally conserved STORR gene fusion in Papaver species that diverged 16.8 million years ago.</title>
        <authorList>
            <person name="Catania T."/>
        </authorList>
    </citation>
    <scope>NUCLEOTIDE SEQUENCE</scope>
    <source>
        <strain evidence="3">S-188037</strain>
    </source>
</reference>
<organism evidence="3 4">
    <name type="scientific">Papaver atlanticum</name>
    <dbReference type="NCBI Taxonomy" id="357466"/>
    <lineage>
        <taxon>Eukaryota</taxon>
        <taxon>Viridiplantae</taxon>
        <taxon>Streptophyta</taxon>
        <taxon>Embryophyta</taxon>
        <taxon>Tracheophyta</taxon>
        <taxon>Spermatophyta</taxon>
        <taxon>Magnoliopsida</taxon>
        <taxon>Ranunculales</taxon>
        <taxon>Papaveraceae</taxon>
        <taxon>Papaveroideae</taxon>
        <taxon>Papaver</taxon>
    </lineage>
</organism>
<evidence type="ECO:0000259" key="2">
    <source>
        <dbReference type="SMART" id="SM01037"/>
    </source>
</evidence>
<dbReference type="InterPro" id="IPR000916">
    <property type="entry name" value="Bet_v_I/MLP"/>
</dbReference>
<dbReference type="PANTHER" id="PTHR31338:SF16">
    <property type="entry name" value="POLYKETIDE CYCLASE_DEHYDRASE AND LIPID TRANSPORT SUPERFAMILY PROTEIN"/>
    <property type="match status" value="1"/>
</dbReference>
<evidence type="ECO:0000313" key="3">
    <source>
        <dbReference type="EMBL" id="KAI3924880.1"/>
    </source>
</evidence>
<gene>
    <name evidence="3" type="ORF">MKW98_031131</name>
</gene>
<dbReference type="InterPro" id="IPR023393">
    <property type="entry name" value="START-like_dom_sf"/>
</dbReference>
<comment type="caution">
    <text evidence="3">The sequence shown here is derived from an EMBL/GenBank/DDBJ whole genome shotgun (WGS) entry which is preliminary data.</text>
</comment>
<dbReference type="Pfam" id="PF00407">
    <property type="entry name" value="Bet_v_1"/>
    <property type="match status" value="1"/>
</dbReference>
<comment type="similarity">
    <text evidence="1">Belongs to the MLP family.</text>
</comment>
<feature type="domain" description="Bet v I/Major latex protein" evidence="2">
    <location>
        <begin position="10"/>
        <end position="163"/>
    </location>
</feature>
<name>A0AAD4XLU3_9MAGN</name>
<dbReference type="AlphaFoldDB" id="A0AAD4XLU3"/>
<dbReference type="PANTHER" id="PTHR31338">
    <property type="entry name" value="POLYKETIDE CYCLASE/DEHYDRASE AND LIPID TRANSPORT SUPERFAMILY PROTEIN"/>
    <property type="match status" value="1"/>
</dbReference>
<proteinExistence type="inferred from homology"/>
<dbReference type="GO" id="GO:0006952">
    <property type="term" value="P:defense response"/>
    <property type="evidence" value="ECO:0007669"/>
    <property type="project" value="InterPro"/>
</dbReference>
<dbReference type="SMART" id="SM01037">
    <property type="entry name" value="Bet_v_1"/>
    <property type="match status" value="1"/>
</dbReference>